<dbReference type="OrthoDB" id="5070127at2"/>
<dbReference type="InterPro" id="IPR036568">
    <property type="entry name" value="GGCT-like_sf"/>
</dbReference>
<dbReference type="RefSeq" id="WP_105046528.1">
    <property type="nucleotide sequence ID" value="NZ_CP150662.1"/>
</dbReference>
<comment type="caution">
    <text evidence="2">The sequence shown here is derived from an EMBL/GenBank/DDBJ whole genome shotgun (WGS) entry which is preliminary data.</text>
</comment>
<dbReference type="Gene3D" id="3.10.490.10">
    <property type="entry name" value="Gamma-glutamyl cyclotransferase-like"/>
    <property type="match status" value="1"/>
</dbReference>
<protein>
    <recommendedName>
        <fullName evidence="1">Gamma-glutamylcyclotransferase AIG2-like domain-containing protein</fullName>
    </recommendedName>
</protein>
<keyword evidence="3" id="KW-1185">Reference proteome</keyword>
<sequence>MEHLFVYGTLIPGQENDFVLKNIPGNWQKATTKGFFDAKGWHKTQGFPAVILDKNGETIHGYLFSSNEISKHWKKIDDFETIIYQRVLTTVFLENKTEILAYIYELNSSLAHGIQLQK</sequence>
<dbReference type="SUPFAM" id="SSF110857">
    <property type="entry name" value="Gamma-glutamyl cyclotransferase-like"/>
    <property type="match status" value="1"/>
</dbReference>
<evidence type="ECO:0000313" key="3">
    <source>
        <dbReference type="Proteomes" id="UP000237608"/>
    </source>
</evidence>
<dbReference type="AlphaFoldDB" id="A0A2S7WCN5"/>
<dbReference type="Pfam" id="PF06094">
    <property type="entry name" value="GGACT"/>
    <property type="match status" value="1"/>
</dbReference>
<proteinExistence type="predicted"/>
<organism evidence="2 3">
    <name type="scientific">Polaribacter gangjinensis</name>
    <dbReference type="NCBI Taxonomy" id="574710"/>
    <lineage>
        <taxon>Bacteria</taxon>
        <taxon>Pseudomonadati</taxon>
        <taxon>Bacteroidota</taxon>
        <taxon>Flavobacteriia</taxon>
        <taxon>Flavobacteriales</taxon>
        <taxon>Flavobacteriaceae</taxon>
    </lineage>
</organism>
<reference evidence="2 3" key="1">
    <citation type="submission" date="2016-12" db="EMBL/GenBank/DDBJ databases">
        <title>Trade-off between light-utilization and light-protection in marine flavobacteria.</title>
        <authorList>
            <person name="Kumagai Y."/>
            <person name="Yoshizawa S."/>
            <person name="Kogure K."/>
            <person name="Iwasaki W."/>
        </authorList>
    </citation>
    <scope>NUCLEOTIDE SEQUENCE [LARGE SCALE GENOMIC DNA]</scope>
    <source>
        <strain evidence="2 3">KCTC 22729</strain>
    </source>
</reference>
<evidence type="ECO:0000259" key="1">
    <source>
        <dbReference type="Pfam" id="PF06094"/>
    </source>
</evidence>
<dbReference type="InterPro" id="IPR013024">
    <property type="entry name" value="GGCT-like"/>
</dbReference>
<dbReference type="EMBL" id="MSCL01000001">
    <property type="protein sequence ID" value="PQJ75388.1"/>
    <property type="molecule type" value="Genomic_DNA"/>
</dbReference>
<name>A0A2S7WCN5_9FLAO</name>
<gene>
    <name evidence="2" type="ORF">BTO13_09120</name>
</gene>
<accession>A0A2S7WCN5</accession>
<feature type="domain" description="Gamma-glutamylcyclotransferase AIG2-like" evidence="1">
    <location>
        <begin position="4"/>
        <end position="108"/>
    </location>
</feature>
<dbReference type="InterPro" id="IPR009288">
    <property type="entry name" value="AIG2-like_dom"/>
</dbReference>
<dbReference type="CDD" id="cd06661">
    <property type="entry name" value="GGCT_like"/>
    <property type="match status" value="1"/>
</dbReference>
<evidence type="ECO:0000313" key="2">
    <source>
        <dbReference type="EMBL" id="PQJ75388.1"/>
    </source>
</evidence>
<dbReference type="Proteomes" id="UP000237608">
    <property type="component" value="Unassembled WGS sequence"/>
</dbReference>